<keyword evidence="1" id="KW-1133">Transmembrane helix</keyword>
<dbReference type="AlphaFoldDB" id="A0A3B0UBX9"/>
<feature type="non-terminal residue" evidence="2">
    <location>
        <position position="162"/>
    </location>
</feature>
<dbReference type="EMBL" id="UOEP01000067">
    <property type="protein sequence ID" value="VAW16996.1"/>
    <property type="molecule type" value="Genomic_DNA"/>
</dbReference>
<feature type="transmembrane region" description="Helical" evidence="1">
    <location>
        <begin position="21"/>
        <end position="40"/>
    </location>
</feature>
<keyword evidence="1" id="KW-0812">Transmembrane</keyword>
<proteinExistence type="predicted"/>
<sequence length="162" mass="18403">MHAFCLLLLKFYKTIKKGWKITLIILAVLFLFTSGVYLALQSKGVQTFIARRIADVLAREVNAKIHIGHVDVNFFNKVTLKDVVLEGQSDDTLLIAPEITVEIDSFGLRRRFIAVGQLAFDKIRVFIEKDSMGRPAYQFIIDSLKSRGGEPGQWQASFHNFK</sequence>
<name>A0A3B0UBX9_9ZZZZ</name>
<gene>
    <name evidence="2" type="ORF">MNBD_BACTEROID01-1985</name>
</gene>
<organism evidence="2">
    <name type="scientific">hydrothermal vent metagenome</name>
    <dbReference type="NCBI Taxonomy" id="652676"/>
    <lineage>
        <taxon>unclassified sequences</taxon>
        <taxon>metagenomes</taxon>
        <taxon>ecological metagenomes</taxon>
    </lineage>
</organism>
<keyword evidence="1" id="KW-0472">Membrane</keyword>
<reference evidence="2" key="1">
    <citation type="submission" date="2018-06" db="EMBL/GenBank/DDBJ databases">
        <authorList>
            <person name="Zhirakovskaya E."/>
        </authorList>
    </citation>
    <scope>NUCLEOTIDE SEQUENCE</scope>
</reference>
<protein>
    <recommendedName>
        <fullName evidence="3">AsmA domain-containing protein</fullName>
    </recommendedName>
</protein>
<evidence type="ECO:0000313" key="2">
    <source>
        <dbReference type="EMBL" id="VAW16996.1"/>
    </source>
</evidence>
<evidence type="ECO:0000256" key="1">
    <source>
        <dbReference type="SAM" id="Phobius"/>
    </source>
</evidence>
<accession>A0A3B0UBX9</accession>
<evidence type="ECO:0008006" key="3">
    <source>
        <dbReference type="Google" id="ProtNLM"/>
    </source>
</evidence>